<evidence type="ECO:0000313" key="5">
    <source>
        <dbReference type="Proteomes" id="UP000553209"/>
    </source>
</evidence>
<dbReference type="Pfam" id="PF13581">
    <property type="entry name" value="HATPase_c_2"/>
    <property type="match status" value="1"/>
</dbReference>
<dbReference type="RefSeq" id="WP_061082844.1">
    <property type="nucleotide sequence ID" value="NZ_JAAXPG010000038.1"/>
</dbReference>
<proteinExistence type="predicted"/>
<keyword evidence="5" id="KW-1185">Reference proteome</keyword>
<dbReference type="PANTHER" id="PTHR35526:SF3">
    <property type="entry name" value="ANTI-SIGMA-F FACTOR RSBW"/>
    <property type="match status" value="1"/>
</dbReference>
<sequence length="205" mass="21488">MSGDHTPLDAGDRPHKVERSVTLPHTPATVAGARQRLCRDLRALRISEECVDDAALVLSELVSNALRHARPLPASENPEDSVGVSWRAEVEGGSGACGWVEIAVRDGGSSTMPRVARPSVSGLGGRGLGIVQSLSGRWGTEMDATTTTVWAVLEIPAEGSADEEEDTARGLPEGFGTTNPYPDAADVVELRLGAADDARARSALL</sequence>
<keyword evidence="4" id="KW-0547">Nucleotide-binding</keyword>
<keyword evidence="4" id="KW-0067">ATP-binding</keyword>
<reference evidence="4 5" key="1">
    <citation type="submission" date="2020-04" db="EMBL/GenBank/DDBJ databases">
        <title>MicrobeNet Type strains.</title>
        <authorList>
            <person name="Nicholson A.C."/>
        </authorList>
    </citation>
    <scope>NUCLEOTIDE SEQUENCE [LARGE SCALE GENOMIC DNA]</scope>
    <source>
        <strain evidence="4 5">ATCC 23612</strain>
    </source>
</reference>
<dbReference type="GO" id="GO:0004674">
    <property type="term" value="F:protein serine/threonine kinase activity"/>
    <property type="evidence" value="ECO:0007669"/>
    <property type="project" value="UniProtKB-KW"/>
</dbReference>
<name>A0A7X6MHP6_9ACTN</name>
<comment type="caution">
    <text evidence="4">The sequence shown here is derived from an EMBL/GenBank/DDBJ whole genome shotgun (WGS) entry which is preliminary data.</text>
</comment>
<evidence type="ECO:0000256" key="2">
    <source>
        <dbReference type="SAM" id="MobiDB-lite"/>
    </source>
</evidence>
<dbReference type="PANTHER" id="PTHR35526">
    <property type="entry name" value="ANTI-SIGMA-F FACTOR RSBW-RELATED"/>
    <property type="match status" value="1"/>
</dbReference>
<keyword evidence="1" id="KW-0808">Transferase</keyword>
<dbReference type="Gene3D" id="3.30.565.10">
    <property type="entry name" value="Histidine kinase-like ATPase, C-terminal domain"/>
    <property type="match status" value="1"/>
</dbReference>
<dbReference type="CDD" id="cd16936">
    <property type="entry name" value="HATPase_RsbW-like"/>
    <property type="match status" value="1"/>
</dbReference>
<dbReference type="InterPro" id="IPR003594">
    <property type="entry name" value="HATPase_dom"/>
</dbReference>
<feature type="region of interest" description="Disordered" evidence="2">
    <location>
        <begin position="1"/>
        <end position="28"/>
    </location>
</feature>
<organism evidence="4 5">
    <name type="scientific">Nocardiopsis alborubida</name>
    <dbReference type="NCBI Taxonomy" id="146802"/>
    <lineage>
        <taxon>Bacteria</taxon>
        <taxon>Bacillati</taxon>
        <taxon>Actinomycetota</taxon>
        <taxon>Actinomycetes</taxon>
        <taxon>Streptosporangiales</taxon>
        <taxon>Nocardiopsidaceae</taxon>
        <taxon>Nocardiopsis</taxon>
    </lineage>
</organism>
<feature type="domain" description="Histidine kinase/HSP90-like ATPase" evidence="3">
    <location>
        <begin position="24"/>
        <end position="151"/>
    </location>
</feature>
<feature type="region of interest" description="Disordered" evidence="2">
    <location>
        <begin position="159"/>
        <end position="182"/>
    </location>
</feature>
<dbReference type="SUPFAM" id="SSF55874">
    <property type="entry name" value="ATPase domain of HSP90 chaperone/DNA topoisomerase II/histidine kinase"/>
    <property type="match status" value="1"/>
</dbReference>
<keyword evidence="1" id="KW-0723">Serine/threonine-protein kinase</keyword>
<evidence type="ECO:0000313" key="4">
    <source>
        <dbReference type="EMBL" id="NKZ01548.1"/>
    </source>
</evidence>
<dbReference type="GO" id="GO:0005524">
    <property type="term" value="F:ATP binding"/>
    <property type="evidence" value="ECO:0007669"/>
    <property type="project" value="UniProtKB-KW"/>
</dbReference>
<dbReference type="InterPro" id="IPR036890">
    <property type="entry name" value="HATPase_C_sf"/>
</dbReference>
<keyword evidence="1" id="KW-0418">Kinase</keyword>
<dbReference type="Proteomes" id="UP000553209">
    <property type="component" value="Unassembled WGS sequence"/>
</dbReference>
<feature type="compositionally biased region" description="Basic and acidic residues" evidence="2">
    <location>
        <begin position="1"/>
        <end position="19"/>
    </location>
</feature>
<evidence type="ECO:0000259" key="3">
    <source>
        <dbReference type="Pfam" id="PF13581"/>
    </source>
</evidence>
<dbReference type="AlphaFoldDB" id="A0A7X6MHP6"/>
<evidence type="ECO:0000256" key="1">
    <source>
        <dbReference type="ARBA" id="ARBA00022527"/>
    </source>
</evidence>
<dbReference type="InterPro" id="IPR050267">
    <property type="entry name" value="Anti-sigma-factor_SerPK"/>
</dbReference>
<protein>
    <submittedName>
        <fullName evidence="4">ATP-binding protein</fullName>
    </submittedName>
</protein>
<gene>
    <name evidence="4" type="ORF">HGB44_28320</name>
</gene>
<accession>A0A7X6MHP6</accession>
<dbReference type="EMBL" id="JAAXPG010000038">
    <property type="protein sequence ID" value="NKZ01548.1"/>
    <property type="molecule type" value="Genomic_DNA"/>
</dbReference>